<dbReference type="Pfam" id="PF00589">
    <property type="entry name" value="Phage_integrase"/>
    <property type="match status" value="1"/>
</dbReference>
<dbReference type="Proteomes" id="UP000184121">
    <property type="component" value="Unassembled WGS sequence"/>
</dbReference>
<comment type="similarity">
    <text evidence="1">Belongs to the 'phage' integrase family.</text>
</comment>
<evidence type="ECO:0000256" key="3">
    <source>
        <dbReference type="ARBA" id="ARBA00023172"/>
    </source>
</evidence>
<gene>
    <name evidence="5" type="ORF">SAMN05444366_4478</name>
</gene>
<dbReference type="GO" id="GO:0015074">
    <property type="term" value="P:DNA integration"/>
    <property type="evidence" value="ECO:0007669"/>
    <property type="project" value="InterPro"/>
</dbReference>
<dbReference type="STRING" id="29534.SAMN05444366_4478"/>
<protein>
    <submittedName>
        <fullName evidence="5">Site-specific recombinase XerD</fullName>
    </submittedName>
</protein>
<accession>A0A1M7MCH9</accession>
<proteinExistence type="inferred from homology"/>
<dbReference type="InterPro" id="IPR025269">
    <property type="entry name" value="SAM-like_dom"/>
</dbReference>
<sequence length="404" mass="46960">MLKVYFHLKFTKNPQRKESQICARLTYQQQTASISTGQYISKERWDLTNKLRNVLKLEKEKIIRTSLDILYLNIEKKCNEIISSGSPVSLVNLKNALKGRNIVASIIEILETHIKFFKKKVNITERSKASLQKYIRSKDLIAVFIQKEYNKPDVLWNKISSSFIYKLESFIKYESTFKGRTGIKNNSTVKYMRMYKTACNYALKIELINKNPFSIYDGKIIEKDAVYLSQKELNTIQFKKINSERLEKTRDIFIFCCYTGYAPIDALSLTDDNITADNNNDLWIKTVRAKTSINSNVPILSPVQEIIDKYKDLQTGLIPRISNQKMNKYLKEIAVMCRINKKLTWYTARHTFATTVTLGNGVRIENVSSMMGHTNILQTQHYAKILDINVKEDMNKVIEKYKSL</sequence>
<evidence type="ECO:0000313" key="5">
    <source>
        <dbReference type="EMBL" id="SHM88490.1"/>
    </source>
</evidence>
<keyword evidence="2" id="KW-0238">DNA-binding</keyword>
<evidence type="ECO:0000256" key="2">
    <source>
        <dbReference type="ARBA" id="ARBA00023125"/>
    </source>
</evidence>
<dbReference type="GO" id="GO:0003677">
    <property type="term" value="F:DNA binding"/>
    <property type="evidence" value="ECO:0007669"/>
    <property type="project" value="UniProtKB-KW"/>
</dbReference>
<feature type="domain" description="Tyr recombinase" evidence="4">
    <location>
        <begin position="223"/>
        <end position="395"/>
    </location>
</feature>
<dbReference type="Gene3D" id="1.10.150.130">
    <property type="match status" value="1"/>
</dbReference>
<dbReference type="PROSITE" id="PS51898">
    <property type="entry name" value="TYR_RECOMBINASE"/>
    <property type="match status" value="1"/>
</dbReference>
<evidence type="ECO:0000313" key="6">
    <source>
        <dbReference type="Proteomes" id="UP000184121"/>
    </source>
</evidence>
<keyword evidence="3" id="KW-0233">DNA recombination</keyword>
<dbReference type="RefSeq" id="WP_072975974.1">
    <property type="nucleotide sequence ID" value="NZ_FRBY01000007.1"/>
</dbReference>
<reference evidence="6" key="1">
    <citation type="submission" date="2016-11" db="EMBL/GenBank/DDBJ databases">
        <authorList>
            <person name="Varghese N."/>
            <person name="Submissions S."/>
        </authorList>
    </citation>
    <scope>NUCLEOTIDE SEQUENCE [LARGE SCALE GENOMIC DNA]</scope>
    <source>
        <strain evidence="6">DSM 1811</strain>
    </source>
</reference>
<dbReference type="AlphaFoldDB" id="A0A1M7MCH9"/>
<dbReference type="SUPFAM" id="SSF56349">
    <property type="entry name" value="DNA breaking-rejoining enzymes"/>
    <property type="match status" value="1"/>
</dbReference>
<dbReference type="OrthoDB" id="1098628at2"/>
<evidence type="ECO:0000256" key="1">
    <source>
        <dbReference type="ARBA" id="ARBA00008857"/>
    </source>
</evidence>
<dbReference type="PANTHER" id="PTHR30349">
    <property type="entry name" value="PHAGE INTEGRASE-RELATED"/>
    <property type="match status" value="1"/>
</dbReference>
<dbReference type="InterPro" id="IPR011010">
    <property type="entry name" value="DNA_brk_join_enz"/>
</dbReference>
<dbReference type="InterPro" id="IPR050090">
    <property type="entry name" value="Tyrosine_recombinase_XerCD"/>
</dbReference>
<organism evidence="5 6">
    <name type="scientific">Flavobacterium saccharophilum</name>
    <dbReference type="NCBI Taxonomy" id="29534"/>
    <lineage>
        <taxon>Bacteria</taxon>
        <taxon>Pseudomonadati</taxon>
        <taxon>Bacteroidota</taxon>
        <taxon>Flavobacteriia</taxon>
        <taxon>Flavobacteriales</taxon>
        <taxon>Flavobacteriaceae</taxon>
        <taxon>Flavobacterium</taxon>
    </lineage>
</organism>
<dbReference type="EMBL" id="FRBY01000007">
    <property type="protein sequence ID" value="SHM88490.1"/>
    <property type="molecule type" value="Genomic_DNA"/>
</dbReference>
<dbReference type="CDD" id="cd01185">
    <property type="entry name" value="INTN1_C_like"/>
    <property type="match status" value="1"/>
</dbReference>
<dbReference type="InterPro" id="IPR010998">
    <property type="entry name" value="Integrase_recombinase_N"/>
</dbReference>
<dbReference type="PANTHER" id="PTHR30349:SF64">
    <property type="entry name" value="PROPHAGE INTEGRASE INTD-RELATED"/>
    <property type="match status" value="1"/>
</dbReference>
<dbReference type="InterPro" id="IPR002104">
    <property type="entry name" value="Integrase_catalytic"/>
</dbReference>
<name>A0A1M7MCH9_9FLAO</name>
<evidence type="ECO:0000259" key="4">
    <source>
        <dbReference type="PROSITE" id="PS51898"/>
    </source>
</evidence>
<dbReference type="Pfam" id="PF13102">
    <property type="entry name" value="Phage_int_SAM_5"/>
    <property type="match status" value="1"/>
</dbReference>
<dbReference type="GO" id="GO:0006310">
    <property type="term" value="P:DNA recombination"/>
    <property type="evidence" value="ECO:0007669"/>
    <property type="project" value="UniProtKB-KW"/>
</dbReference>
<keyword evidence="6" id="KW-1185">Reference proteome</keyword>
<dbReference type="Gene3D" id="1.10.443.10">
    <property type="entry name" value="Intergrase catalytic core"/>
    <property type="match status" value="1"/>
</dbReference>
<dbReference type="InterPro" id="IPR013762">
    <property type="entry name" value="Integrase-like_cat_sf"/>
</dbReference>